<name>A0ABN7PHE7_TIMPD</name>
<evidence type="ECO:0000313" key="3">
    <source>
        <dbReference type="Proteomes" id="UP001153148"/>
    </source>
</evidence>
<protein>
    <submittedName>
        <fullName evidence="2">Uncharacterized protein</fullName>
    </submittedName>
</protein>
<feature type="region of interest" description="Disordered" evidence="1">
    <location>
        <begin position="1"/>
        <end position="46"/>
    </location>
</feature>
<organism evidence="2 3">
    <name type="scientific">Timema podura</name>
    <name type="common">Walking stick</name>
    <dbReference type="NCBI Taxonomy" id="61482"/>
    <lineage>
        <taxon>Eukaryota</taxon>
        <taxon>Metazoa</taxon>
        <taxon>Ecdysozoa</taxon>
        <taxon>Arthropoda</taxon>
        <taxon>Hexapoda</taxon>
        <taxon>Insecta</taxon>
        <taxon>Pterygota</taxon>
        <taxon>Neoptera</taxon>
        <taxon>Polyneoptera</taxon>
        <taxon>Phasmatodea</taxon>
        <taxon>Timematodea</taxon>
        <taxon>Timematoidea</taxon>
        <taxon>Timematidae</taxon>
        <taxon>Timema</taxon>
    </lineage>
</organism>
<proteinExistence type="predicted"/>
<dbReference type="EMBL" id="CAJPIN010064800">
    <property type="protein sequence ID" value="CAG2067201.1"/>
    <property type="molecule type" value="Genomic_DNA"/>
</dbReference>
<accession>A0ABN7PHE7</accession>
<evidence type="ECO:0000256" key="1">
    <source>
        <dbReference type="SAM" id="MobiDB-lite"/>
    </source>
</evidence>
<reference evidence="2" key="1">
    <citation type="submission" date="2021-03" db="EMBL/GenBank/DDBJ databases">
        <authorList>
            <person name="Tran Van P."/>
        </authorList>
    </citation>
    <scope>NUCLEOTIDE SEQUENCE</scope>
</reference>
<keyword evidence="3" id="KW-1185">Reference proteome</keyword>
<dbReference type="Proteomes" id="UP001153148">
    <property type="component" value="Unassembled WGS sequence"/>
</dbReference>
<feature type="compositionally biased region" description="Polar residues" evidence="1">
    <location>
        <begin position="11"/>
        <end position="37"/>
    </location>
</feature>
<gene>
    <name evidence="2" type="ORF">TPAB3V08_LOCUS14144</name>
</gene>
<comment type="caution">
    <text evidence="2">The sequence shown here is derived from an EMBL/GenBank/DDBJ whole genome shotgun (WGS) entry which is preliminary data.</text>
</comment>
<sequence>MAATSMRLPSKHQTPLKTLNRGNNFLRSHRPSNTPYRDSNPEPLVQ</sequence>
<evidence type="ECO:0000313" key="2">
    <source>
        <dbReference type="EMBL" id="CAG2067201.1"/>
    </source>
</evidence>